<dbReference type="AlphaFoldDB" id="A0A0P9CRA4"/>
<evidence type="ECO:0000256" key="2">
    <source>
        <dbReference type="SAM" id="SignalP"/>
    </source>
</evidence>
<keyword evidence="4" id="KW-1185">Reference proteome</keyword>
<accession>A0A0P9CRA4</accession>
<reference evidence="4" key="1">
    <citation type="submission" date="2016-10" db="EMBL/GenBank/DDBJ databases">
        <authorList>
            <person name="Varghese N."/>
        </authorList>
    </citation>
    <scope>NUCLEOTIDE SEQUENCE [LARGE SCALE GENOMIC DNA]</scope>
    <source>
        <strain evidence="4">HL 19</strain>
    </source>
</reference>
<dbReference type="EMBL" id="FMUN01000001">
    <property type="protein sequence ID" value="SCX75311.1"/>
    <property type="molecule type" value="Genomic_DNA"/>
</dbReference>
<keyword evidence="2" id="KW-0732">Signal</keyword>
<feature type="signal peptide" evidence="2">
    <location>
        <begin position="1"/>
        <end position="26"/>
    </location>
</feature>
<dbReference type="Proteomes" id="UP000183104">
    <property type="component" value="Unassembled WGS sequence"/>
</dbReference>
<feature type="chain" id="PRO_5010433287" evidence="2">
    <location>
        <begin position="27"/>
        <end position="78"/>
    </location>
</feature>
<evidence type="ECO:0000256" key="1">
    <source>
        <dbReference type="SAM" id="MobiDB-lite"/>
    </source>
</evidence>
<organism evidence="3 4">
    <name type="scientific">Thiohalorhabdus denitrificans</name>
    <dbReference type="NCBI Taxonomy" id="381306"/>
    <lineage>
        <taxon>Bacteria</taxon>
        <taxon>Pseudomonadati</taxon>
        <taxon>Pseudomonadota</taxon>
        <taxon>Gammaproteobacteria</taxon>
        <taxon>Thiohalorhabdales</taxon>
        <taxon>Thiohalorhabdaceae</taxon>
        <taxon>Thiohalorhabdus</taxon>
    </lineage>
</organism>
<feature type="compositionally biased region" description="Gly residues" evidence="1">
    <location>
        <begin position="48"/>
        <end position="67"/>
    </location>
</feature>
<dbReference type="RefSeq" id="WP_054967050.1">
    <property type="nucleotide sequence ID" value="NZ_FMUN01000001.1"/>
</dbReference>
<name>A0A0P9CRA4_9GAMM</name>
<sequence length="78" mass="7558">MSDSKHLRGTTLLFLAACLFGGLALAGCDQAGQGGNGEPMVNPDENGEGPGGAGFGQDGEDQGGSGMGQEDNGGSTGQ</sequence>
<evidence type="ECO:0000313" key="4">
    <source>
        <dbReference type="Proteomes" id="UP000183104"/>
    </source>
</evidence>
<feature type="region of interest" description="Disordered" evidence="1">
    <location>
        <begin position="29"/>
        <end position="78"/>
    </location>
</feature>
<dbReference type="PROSITE" id="PS51257">
    <property type="entry name" value="PROKAR_LIPOPROTEIN"/>
    <property type="match status" value="1"/>
</dbReference>
<gene>
    <name evidence="3" type="ORF">SAMN05661077_0228</name>
</gene>
<evidence type="ECO:0000313" key="3">
    <source>
        <dbReference type="EMBL" id="SCX75311.1"/>
    </source>
</evidence>
<protein>
    <submittedName>
        <fullName evidence="3">Uncharacterized protein</fullName>
    </submittedName>
</protein>
<dbReference type="STRING" id="381306.AN478_13110"/>
<proteinExistence type="predicted"/>